<dbReference type="Pfam" id="PF04519">
    <property type="entry name" value="Bactofilin"/>
    <property type="match status" value="1"/>
</dbReference>
<proteinExistence type="inferred from homology"/>
<dbReference type="Proteomes" id="UP000305198">
    <property type="component" value="Unassembled WGS sequence"/>
</dbReference>
<name>A0A4U0YFF3_9GAMM</name>
<dbReference type="EMBL" id="SWAV01000006">
    <property type="protein sequence ID" value="TKA89808.1"/>
    <property type="molecule type" value="Genomic_DNA"/>
</dbReference>
<dbReference type="PANTHER" id="PTHR35024">
    <property type="entry name" value="HYPOTHETICAL CYTOSOLIC PROTEIN"/>
    <property type="match status" value="1"/>
</dbReference>
<accession>A0A4U0YFF3</accession>
<evidence type="ECO:0000313" key="3">
    <source>
        <dbReference type="Proteomes" id="UP000305198"/>
    </source>
</evidence>
<organism evidence="2 3">
    <name type="scientific">Halopseudomonas bauzanensis</name>
    <dbReference type="NCBI Taxonomy" id="653930"/>
    <lineage>
        <taxon>Bacteria</taxon>
        <taxon>Pseudomonadati</taxon>
        <taxon>Pseudomonadota</taxon>
        <taxon>Gammaproteobacteria</taxon>
        <taxon>Pseudomonadales</taxon>
        <taxon>Pseudomonadaceae</taxon>
        <taxon>Halopseudomonas</taxon>
    </lineage>
</organism>
<dbReference type="PANTHER" id="PTHR35024:SF4">
    <property type="entry name" value="POLYMER-FORMING CYTOSKELETAL PROTEIN"/>
    <property type="match status" value="1"/>
</dbReference>
<reference evidence="2 3" key="1">
    <citation type="submission" date="2019-04" db="EMBL/GenBank/DDBJ databases">
        <title>Crypto-aerobic microbial life in anoxic (sulfidic) marine sediments.</title>
        <authorList>
            <person name="Bhattacharya S."/>
            <person name="Roy C."/>
            <person name="Mondal N."/>
            <person name="Sarkar J."/>
            <person name="Mandal S."/>
            <person name="Rameez M.J."/>
            <person name="Ghosh W."/>
        </authorList>
    </citation>
    <scope>NUCLEOTIDE SEQUENCE [LARGE SCALE GENOMIC DNA]</scope>
    <source>
        <strain evidence="2 3">SBBB</strain>
    </source>
</reference>
<gene>
    <name evidence="2" type="ORF">FA869_15030</name>
</gene>
<protein>
    <submittedName>
        <fullName evidence="2">Polymer-forming cytoskeletal protein</fullName>
    </submittedName>
</protein>
<comment type="caution">
    <text evidence="2">The sequence shown here is derived from an EMBL/GenBank/DDBJ whole genome shotgun (WGS) entry which is preliminary data.</text>
</comment>
<sequence length="149" mass="15951">MDRNGSGILMLKFDKRKKASINQPAGKTTFVAGDTELRGNLRFSGAVKIEGRVIGNIDADDGVVNVGKEGYVEGIIKAPSVLINGVVVGDVHAFEHLQLDTEARIDGDLYYRFMEMVSGAQINGQLHYLGEGHGAGADSGLPSREFKSS</sequence>
<evidence type="ECO:0000313" key="2">
    <source>
        <dbReference type="EMBL" id="TKA89808.1"/>
    </source>
</evidence>
<dbReference type="AlphaFoldDB" id="A0A4U0YFF3"/>
<comment type="similarity">
    <text evidence="1">Belongs to the bactofilin family.</text>
</comment>
<evidence type="ECO:0000256" key="1">
    <source>
        <dbReference type="ARBA" id="ARBA00044755"/>
    </source>
</evidence>
<dbReference type="InterPro" id="IPR007607">
    <property type="entry name" value="BacA/B"/>
</dbReference>